<dbReference type="RefSeq" id="WP_369948825.1">
    <property type="nucleotide sequence ID" value="NZ_JBCLSH010000048.1"/>
</dbReference>
<protein>
    <recommendedName>
        <fullName evidence="4">Lipoprotein</fullName>
    </recommendedName>
</protein>
<keyword evidence="1" id="KW-0732">Signal</keyword>
<dbReference type="EMBL" id="JBCLSH010000048">
    <property type="protein sequence ID" value="MEY8444440.1"/>
    <property type="molecule type" value="Genomic_DNA"/>
</dbReference>
<reference evidence="2 3" key="1">
    <citation type="submission" date="2024-03" db="EMBL/GenBank/DDBJ databases">
        <title>Mouse gut bacterial collection (mGBC) of GemPharmatech.</title>
        <authorList>
            <person name="He Y."/>
            <person name="Dong L."/>
            <person name="Wu D."/>
            <person name="Gao X."/>
            <person name="Lin Z."/>
        </authorList>
    </citation>
    <scope>NUCLEOTIDE SEQUENCE [LARGE SCALE GENOMIC DNA]</scope>
    <source>
        <strain evidence="2 3">61-15</strain>
    </source>
</reference>
<feature type="signal peptide" evidence="1">
    <location>
        <begin position="1"/>
        <end position="25"/>
    </location>
</feature>
<dbReference type="Proteomes" id="UP001565283">
    <property type="component" value="Unassembled WGS sequence"/>
</dbReference>
<comment type="caution">
    <text evidence="2">The sequence shown here is derived from an EMBL/GenBank/DDBJ whole genome shotgun (WGS) entry which is preliminary data.</text>
</comment>
<evidence type="ECO:0008006" key="4">
    <source>
        <dbReference type="Google" id="ProtNLM"/>
    </source>
</evidence>
<gene>
    <name evidence="2" type="ORF">AALA52_09395</name>
</gene>
<feature type="chain" id="PRO_5046672052" description="Lipoprotein" evidence="1">
    <location>
        <begin position="26"/>
        <end position="183"/>
    </location>
</feature>
<name>A0ABV4D969_9LACT</name>
<sequence>MLKGVLLSMTLLATCTFGSPTRAAAAEYQQNKTMLQNLSTEEALPLDTPLLFRGYDYNNQFLGYLGLTSSKDWDGHAWDYLYMDDYRPLYLEDAGNNKVYMRSGKPNCSRHNYVVISSRGYLYLGGKEYAEAFITYEQSDPIFPQQKRYRFFDRHYRPIGIYGKYITAGLGTTPATWKIIKQP</sequence>
<keyword evidence="3" id="KW-1185">Reference proteome</keyword>
<proteinExistence type="predicted"/>
<accession>A0ABV4D969</accession>
<evidence type="ECO:0000313" key="2">
    <source>
        <dbReference type="EMBL" id="MEY8444440.1"/>
    </source>
</evidence>
<evidence type="ECO:0000313" key="3">
    <source>
        <dbReference type="Proteomes" id="UP001565283"/>
    </source>
</evidence>
<evidence type="ECO:0000256" key="1">
    <source>
        <dbReference type="SAM" id="SignalP"/>
    </source>
</evidence>
<organism evidence="2 3">
    <name type="scientific">Lactococcus ileimucosae</name>
    <dbReference type="NCBI Taxonomy" id="2941329"/>
    <lineage>
        <taxon>Bacteria</taxon>
        <taxon>Bacillati</taxon>
        <taxon>Bacillota</taxon>
        <taxon>Bacilli</taxon>
        <taxon>Lactobacillales</taxon>
        <taxon>Streptococcaceae</taxon>
        <taxon>Lactococcus</taxon>
    </lineage>
</organism>